<evidence type="ECO:0000313" key="3">
    <source>
        <dbReference type="EMBL" id="JAJ03893.1"/>
    </source>
</evidence>
<evidence type="ECO:0000256" key="2">
    <source>
        <dbReference type="ARBA" id="ARBA00022525"/>
    </source>
</evidence>
<reference evidence="3" key="2">
    <citation type="submission" date="2015-10" db="EMBL/GenBank/DDBJ databases">
        <authorList>
            <person name="Gilbert D.G."/>
        </authorList>
    </citation>
    <scope>NUCLEOTIDE SEQUENCE</scope>
</reference>
<proteinExistence type="predicted"/>
<dbReference type="PANTHER" id="PTHR22918:SF6">
    <property type="entry name" value="EG:8D8.1 PROTEIN-RELATED"/>
    <property type="match status" value="1"/>
</dbReference>
<dbReference type="PANTHER" id="PTHR22918">
    <property type="entry name" value="SEMINAL PLASMA PROTEIN"/>
    <property type="match status" value="1"/>
</dbReference>
<dbReference type="InterPro" id="IPR040956">
    <property type="entry name" value="BppL_N"/>
</dbReference>
<dbReference type="EMBL" id="GDIP01219509">
    <property type="protein sequence ID" value="JAJ03893.1"/>
    <property type="molecule type" value="Transcribed_RNA"/>
</dbReference>
<sequence length="2046" mass="227852">MPRAQDILPGAVLWISSLIMLKTVAQSFGLEQTATLHSGVLGEFGFFDRNDFFNKDWSKEDLATLEQIMDDHVRRFKFELEAYNFSPRFHRSKRATIRIPTVKAMDRMPKTSLNATASQLESQGAISCFVWNGERFCILGGTIFLFKMGKVEPFLSGLPIDTNDHIKTYVYDDVIFLTIYNKTSLRLYLLQSPGWMTLVSIQHITGEVLEDCVFFEHEGTLYMALAIQLGAMQYSRTSGMQCIIYEWLGTTMDMKHAFPAPELRKMGVLQSSDTVHLVLLHGDSSIHLRRFTDAEDTELLEMINVDLDRVYQFDIFLTEAQWCLLLAGSNNSYIYCLQEERLLQWQNLPHNQTSSAVSWMRIQQEGISGGYDSTILIFNAFDSQSHFQFYASDTSGHFHPVFAASEDNFDGQPLATLALLDGPSSAHLHVAITNQNKFFLESFAIQVSEDFREESEIDPLQKCLTDVDSLISNRDTGIIDHVEELKNNMVHFKDNVTTNGTIVIAQMNYSQSPVIDTIKVLYNFSEGFVGPKEIESALKGLEIAAKNLSQELPNLLYSTNSTFTGRLRLNGTVVTADDVHIPEASIKSLNGRDWDEFSRQAWRYSSPEHTFPHDVWIGDLKAENVSVGSAIGGSLPSRWLLKSGGKINGGADLVSLDVRGNIDVGNNSINGVAVEDTLRKNASHLVIQGVKSFSAIEVKNNVTTDTVNERDFRAWSEKLILQKSEKEQHFTGSVRIVGPVDVVENFRSYWINGINVSMLPGVLVDKNAHQIVKGLVNFTGPLLVDDAEVDSLNDVLVKDLMSTSGQQTILASIEVDVLDVQGNIDCPDINGRNVDDFLYTDEDDMQIVLGRVRFSDDLIIKNLVMENGSLNGVDVVTLLDPPSLRIDSKIQANGDLAAHAAHVQRINNIDLSKLPQNYWTKSTDQSIPVNVRMPFEVIMKENVTTRTFMDRFLDRDFFLTKTNQTFNVEVQFEDDVTVHGDMVIHYLTDINGVTLESLDEDVVKKEGDFHVSGTKTFEQLTIHGNLAVEETFNNLNIPQDIALLNRSQTLTGTLFTSNVTADGDVISSAGDITLNTVAGVMLDDFVAAAATIDEDAIINGHIHFKRHLEVDDLVIENSLNGHDVNDIVSKGLRRKHLDFVQWPKITIDGHATFKDSFDTMTINSYNVEEYLSQVVNMTHPKAITGTKKTLHPIVVEKDVTLGLFNGVHLNFSTMLTVSDNQTITGDWVFDHLKSENIDLRAINGQNLSDFVQIAGTSDVQSITGLMDIQHVAVENSLKIEDHVLNGCNLTEYLNVTEFAHFDTLSIRNGSLLLDQPSENNPDLATISHRALRKDRAQVVTGNVSFSSDVLMEKLNLSSNRLGSVDLERLLHGSMLKSAVQNVTGTMRYLNGIQVENVDVSHLNVTKWNGKDVQEMVDQVVLKTGNQTVVAKKTFLGDWDIQGNLDISGHIDGVPVASLVKINESQLPPRTKFTSLVVKEQLNVISGMIDGVNLTSVLQQRVPLRGNSTIKSNIVFKDVVTADNISAKKINNLNMSDIAWKTIAPGQIITGKKHLNGTMDIQGDITVDLLNGRNPEENAAFVVLKDQNANFQHPVIFGGGLTVLKAVNITDYNEANMNQLIADASTGIAIPEIEPKILDERMPALPLLRSLQRSKGKLSSFEFFEQIQQIPFSFPRGSNFSMHIQNCPVPTRKQSSTSDTTAGILVATHSTDGNNCKLKKMCRCYHSVTLPSDTNGYLNTLRIPTRLKDYLEENLIYGDRVRLLHSRDQLFVLTIESLSSCLSEKVSIAVFNPLTFKLLRETAFELSDIVADVALEQRTEDGVVILAISQRSAGVWIYSFDGDMFKRQQLVETEIVASIHMSSHKKTMFLAIASYGLEAVSSIWSANSSGKFELIKDVLTVGATDVIFTKSRDDIHVTFAQDPSSIDAYSDNWSQFKVPAQVLQFIPSFGSFEVVQQLDIDRIVSLANLVIDGEAFMAAATFTGKVRVYRLIQGQGFQVEQTFKYPGVRSIVGYSIRNETFLAAASESRMAIFVARLRGFRKPSIEL</sequence>
<organism evidence="3">
    <name type="scientific">Daphnia magna</name>
    <dbReference type="NCBI Taxonomy" id="35525"/>
    <lineage>
        <taxon>Eukaryota</taxon>
        <taxon>Metazoa</taxon>
        <taxon>Ecdysozoa</taxon>
        <taxon>Arthropoda</taxon>
        <taxon>Crustacea</taxon>
        <taxon>Branchiopoda</taxon>
        <taxon>Diplostraca</taxon>
        <taxon>Cladocera</taxon>
        <taxon>Anomopoda</taxon>
        <taxon>Daphniidae</taxon>
        <taxon>Daphnia</taxon>
    </lineage>
</organism>
<comment type="subcellular location">
    <subcellularLocation>
        <location evidence="1">Secreted</location>
    </subcellularLocation>
</comment>
<protein>
    <submittedName>
        <fullName evidence="3">Fs1m3</fullName>
    </submittedName>
</protein>
<name>A0A0N8AAU1_9CRUS</name>
<dbReference type="GO" id="GO:0008201">
    <property type="term" value="F:heparin binding"/>
    <property type="evidence" value="ECO:0007669"/>
    <property type="project" value="TreeGrafter"/>
</dbReference>
<dbReference type="GO" id="GO:0005576">
    <property type="term" value="C:extracellular region"/>
    <property type="evidence" value="ECO:0007669"/>
    <property type="project" value="UniProtKB-SubCell"/>
</dbReference>
<dbReference type="Pfam" id="PF18338">
    <property type="entry name" value="BppL_N"/>
    <property type="match status" value="1"/>
</dbReference>
<keyword evidence="2" id="KW-0964">Secreted</keyword>
<dbReference type="InterPro" id="IPR051666">
    <property type="entry name" value="SP_Capacitation_Regulator"/>
</dbReference>
<evidence type="ECO:0000256" key="1">
    <source>
        <dbReference type="ARBA" id="ARBA00004613"/>
    </source>
</evidence>
<reference evidence="3" key="1">
    <citation type="submission" date="2015-10" db="EMBL/GenBank/DDBJ databases">
        <title>Daphnia magna gene sets from two clonal populations assembled and annotated with EvidentialGene.</title>
        <authorList>
            <person name="Gilbert D."/>
            <person name="Podicheti R."/>
            <person name="Orsini L."/>
            <person name="Colbourne J."/>
            <person name="Pfrender M."/>
        </authorList>
    </citation>
    <scope>NUCLEOTIDE SEQUENCE</scope>
</reference>
<dbReference type="GO" id="GO:0009986">
    <property type="term" value="C:cell surface"/>
    <property type="evidence" value="ECO:0007669"/>
    <property type="project" value="TreeGrafter"/>
</dbReference>
<accession>A0A0N8AAU1</accession>
<dbReference type="OrthoDB" id="7936313at2759"/>